<feature type="compositionally biased region" description="Polar residues" evidence="1">
    <location>
        <begin position="798"/>
        <end position="808"/>
    </location>
</feature>
<feature type="region of interest" description="Disordered" evidence="1">
    <location>
        <begin position="38"/>
        <end position="466"/>
    </location>
</feature>
<organism evidence="2 3">
    <name type="scientific">Saguinus oedipus</name>
    <name type="common">Cotton-top tamarin</name>
    <name type="synonym">Oedipomidas oedipus</name>
    <dbReference type="NCBI Taxonomy" id="9490"/>
    <lineage>
        <taxon>Eukaryota</taxon>
        <taxon>Metazoa</taxon>
        <taxon>Chordata</taxon>
        <taxon>Craniata</taxon>
        <taxon>Vertebrata</taxon>
        <taxon>Euteleostomi</taxon>
        <taxon>Mammalia</taxon>
        <taxon>Eutheria</taxon>
        <taxon>Euarchontoglires</taxon>
        <taxon>Primates</taxon>
        <taxon>Haplorrhini</taxon>
        <taxon>Platyrrhini</taxon>
        <taxon>Cebidae</taxon>
        <taxon>Callitrichinae</taxon>
        <taxon>Saguinus</taxon>
    </lineage>
</organism>
<name>A0ABQ9V879_SAGOE</name>
<feature type="compositionally biased region" description="Pro residues" evidence="1">
    <location>
        <begin position="223"/>
        <end position="233"/>
    </location>
</feature>
<evidence type="ECO:0000313" key="3">
    <source>
        <dbReference type="Proteomes" id="UP001266305"/>
    </source>
</evidence>
<proteinExistence type="predicted"/>
<feature type="compositionally biased region" description="Low complexity" evidence="1">
    <location>
        <begin position="838"/>
        <end position="851"/>
    </location>
</feature>
<dbReference type="PANTHER" id="PTHR47282">
    <property type="entry name" value="PGC-1 AND ERR-INDUCED REGULATOR IN MUSCLE PROTEIN 1"/>
    <property type="match status" value="1"/>
</dbReference>
<feature type="compositionally biased region" description="Basic and acidic residues" evidence="1">
    <location>
        <begin position="275"/>
        <end position="286"/>
    </location>
</feature>
<dbReference type="PANTHER" id="PTHR47282:SF1">
    <property type="entry name" value="PGC-1 AND ERR-INDUCED REGULATOR IN MUSCLE PROTEIN 1"/>
    <property type="match status" value="1"/>
</dbReference>
<feature type="compositionally biased region" description="Polar residues" evidence="1">
    <location>
        <begin position="392"/>
        <end position="401"/>
    </location>
</feature>
<feature type="region of interest" description="Disordered" evidence="1">
    <location>
        <begin position="1009"/>
        <end position="1041"/>
    </location>
</feature>
<sequence length="1041" mass="106243">MENFQYSVQLSDQDWAEFSATTDECGLLQAGLASGDELLSSDIDQGDSSGSSPPSALPLLTGQPVAGGQGREEDDVAPQFPVSRSRCEPVLALGTGHLTPSTSARAEAPLSLGPGTTPPGQHASRPGPASSGDQMQRLLQGPAPQPPGEPPRSPESPGRRAASQKPPGSPGASPRSPGRKKRRAVGAKGGGQAGAPASARTGSPEMAKLTARARQEKLGPGPVGAPEPGPGPPVQEAKLGPGLGLSVPVPVTGQGTDQIRAAPSARLHTVSRPIQEAHSDISRSESDMAVSTPASKPQPDRAVSTPASEPQPDRAVSTSASEPQPDMAMSTPASEPQPDMAVSTPASEPQPDTAVSTPASEPQCDITVSTPASKPQPDMALCTPASEPQPDTDMTVSTPASEPQPDMAVSTPTSEPQPDMAVSTPASEPQCDITVSTPASEPQLDMAVSTPASTSQPDTDMALSTPASTPCLDVALATAVRAVKLEVASSPPVSGAVPRAAESAGLVCTPGTRAHTTGPAWSPPRRAGPDVVDTEVVGSEPSAGARGHRSGEPTLGLTQVPKKKKVRFSMVVPTPKEPGTGEASGPAPPATARPSALRTVTGGHGGPGVWDAVAVGPQPHQPRILKHLPRPPPSAVTRAGPGSSFAVTLPEAYEFFFCDPIEEDEDAEAAAASQGPADVQWPDTCEFFFRDCGAQRSRQRGAPAPSPRAGSMPAPPPGDPMPISIPEAYEHFFGEDGLGGVPGAGAARHWLQALEPPSSASRGAGPGTPSKPATVERLHLALRRAGTCPRVPQPVQVPDTQCPGSSATGPLGGGQAGPGSSQDTVQTGRPWPGTRAIPGHSAGGAAMAGHPGHPRTQCRRGGHGRAPGPFRALAPPQPLGCSAHMMTAPAPGLWRAPVQAWLPSGLCHLGCEDVRSAHPRCLENRFGCRGAEGTVPTSQTQGHQQDEGCVGDPGLSPDLLLPGRTGLARPSSPGCFGQTVLTATAGPQETLCFPCSLAGQHRHRLCHPILPPAGEARAPQPQPQPQLLGARPGPGRRRTRS</sequence>
<reference evidence="2 3" key="1">
    <citation type="submission" date="2023-05" db="EMBL/GenBank/DDBJ databases">
        <title>B98-5 Cell Line De Novo Hybrid Assembly: An Optical Mapping Approach.</title>
        <authorList>
            <person name="Kananen K."/>
            <person name="Auerbach J.A."/>
            <person name="Kautto E."/>
            <person name="Blachly J.S."/>
        </authorList>
    </citation>
    <scope>NUCLEOTIDE SEQUENCE [LARGE SCALE GENOMIC DNA]</scope>
    <source>
        <strain evidence="2">B95-8</strain>
        <tissue evidence="2">Cell line</tissue>
    </source>
</reference>
<dbReference type="Proteomes" id="UP001266305">
    <property type="component" value="Unassembled WGS sequence"/>
</dbReference>
<feature type="region of interest" description="Disordered" evidence="1">
    <location>
        <begin position="509"/>
        <end position="530"/>
    </location>
</feature>
<keyword evidence="3" id="KW-1185">Reference proteome</keyword>
<dbReference type="EMBL" id="JASSZA010000007">
    <property type="protein sequence ID" value="KAK2105574.1"/>
    <property type="molecule type" value="Genomic_DNA"/>
</dbReference>
<feature type="compositionally biased region" description="Polar residues" evidence="1">
    <location>
        <begin position="353"/>
        <end position="373"/>
    </location>
</feature>
<feature type="compositionally biased region" description="Low complexity" evidence="1">
    <location>
        <begin position="1012"/>
        <end position="1033"/>
    </location>
</feature>
<feature type="compositionally biased region" description="Pro residues" evidence="1">
    <location>
        <begin position="143"/>
        <end position="154"/>
    </location>
</feature>
<evidence type="ECO:0000256" key="1">
    <source>
        <dbReference type="SAM" id="MobiDB-lite"/>
    </source>
</evidence>
<protein>
    <submittedName>
        <fullName evidence="2">PGC-1 and ERR-induced regulator in muscle protein 1</fullName>
    </submittedName>
</protein>
<feature type="region of interest" description="Disordered" evidence="1">
    <location>
        <begin position="694"/>
        <end position="720"/>
    </location>
</feature>
<feature type="region of interest" description="Disordered" evidence="1">
    <location>
        <begin position="787"/>
        <end position="875"/>
    </location>
</feature>
<feature type="region of interest" description="Disordered" evidence="1">
    <location>
        <begin position="573"/>
        <end position="609"/>
    </location>
</feature>
<feature type="compositionally biased region" description="Basic residues" evidence="1">
    <location>
        <begin position="852"/>
        <end position="863"/>
    </location>
</feature>
<accession>A0ABQ9V879</accession>
<dbReference type="InterPro" id="IPR043442">
    <property type="entry name" value="Perm1"/>
</dbReference>
<feature type="compositionally biased region" description="Low complexity" evidence="1">
    <location>
        <begin position="38"/>
        <end position="62"/>
    </location>
</feature>
<comment type="caution">
    <text evidence="2">The sequence shown here is derived from an EMBL/GenBank/DDBJ whole genome shotgun (WGS) entry which is preliminary data.</text>
</comment>
<evidence type="ECO:0000313" key="2">
    <source>
        <dbReference type="EMBL" id="KAK2105574.1"/>
    </source>
</evidence>
<gene>
    <name evidence="2" type="primary">PERM1</name>
    <name evidence="2" type="ORF">P7K49_015088</name>
</gene>